<comment type="subcellular location">
    <subcellularLocation>
        <location evidence="1">Virion</location>
    </subcellularLocation>
</comment>
<dbReference type="Gene3D" id="3.30.2320.10">
    <property type="entry name" value="hypothetical protein PF0899 domain"/>
    <property type="match status" value="1"/>
</dbReference>
<dbReference type="AlphaFoldDB" id="A0A644TJZ2"/>
<protein>
    <recommendedName>
        <fullName evidence="3">Phage capsid-like C-terminal domain-containing protein</fullName>
    </recommendedName>
</protein>
<dbReference type="InterPro" id="IPR054612">
    <property type="entry name" value="Phage_capsid-like_C"/>
</dbReference>
<evidence type="ECO:0000256" key="1">
    <source>
        <dbReference type="ARBA" id="ARBA00004328"/>
    </source>
</evidence>
<proteinExistence type="predicted"/>
<dbReference type="InterPro" id="IPR024455">
    <property type="entry name" value="Phage_capsid"/>
</dbReference>
<comment type="caution">
    <text evidence="4">The sequence shown here is derived from an EMBL/GenBank/DDBJ whole genome shotgun (WGS) entry which is preliminary data.</text>
</comment>
<dbReference type="NCBIfam" id="TIGR01554">
    <property type="entry name" value="major_cap_HK97"/>
    <property type="match status" value="1"/>
</dbReference>
<gene>
    <name evidence="4" type="ORF">SDC9_11699</name>
</gene>
<reference evidence="4" key="1">
    <citation type="submission" date="2019-08" db="EMBL/GenBank/DDBJ databases">
        <authorList>
            <person name="Kucharzyk K."/>
            <person name="Murdoch R.W."/>
            <person name="Higgins S."/>
            <person name="Loffler F."/>
        </authorList>
    </citation>
    <scope>NUCLEOTIDE SEQUENCE</scope>
</reference>
<keyword evidence="2" id="KW-0946">Virion</keyword>
<dbReference type="GO" id="GO:0044423">
    <property type="term" value="C:virion component"/>
    <property type="evidence" value="ECO:0007669"/>
    <property type="project" value="UniProtKB-KW"/>
</dbReference>
<evidence type="ECO:0000313" key="4">
    <source>
        <dbReference type="EMBL" id="MPL66031.1"/>
    </source>
</evidence>
<dbReference type="Pfam" id="PF05065">
    <property type="entry name" value="Phage_capsid"/>
    <property type="match status" value="1"/>
</dbReference>
<organism evidence="4">
    <name type="scientific">bioreactor metagenome</name>
    <dbReference type="NCBI Taxonomy" id="1076179"/>
    <lineage>
        <taxon>unclassified sequences</taxon>
        <taxon>metagenomes</taxon>
        <taxon>ecological metagenomes</taxon>
    </lineage>
</organism>
<feature type="domain" description="Phage capsid-like C-terminal" evidence="3">
    <location>
        <begin position="105"/>
        <end position="390"/>
    </location>
</feature>
<evidence type="ECO:0000256" key="2">
    <source>
        <dbReference type="ARBA" id="ARBA00022844"/>
    </source>
</evidence>
<dbReference type="SUPFAM" id="SSF56563">
    <property type="entry name" value="Major capsid protein gp5"/>
    <property type="match status" value="1"/>
</dbReference>
<accession>A0A644TJZ2</accession>
<evidence type="ECO:0000259" key="3">
    <source>
        <dbReference type="Pfam" id="PF05065"/>
    </source>
</evidence>
<name>A0A644TJZ2_9ZZZZ</name>
<dbReference type="EMBL" id="VSSQ01000030">
    <property type="protein sequence ID" value="MPL66031.1"/>
    <property type="molecule type" value="Genomic_DNA"/>
</dbReference>
<sequence>MDPEVKKALEDLGKSWKDYRETNDARMEAIEKGLGHAELDAKLANIEASITEAKAQINRINLGGAGQASHQGPSAIANELVGWMRNKDRQTQFVSKVSASVNADGGFIVIPEIDTEIARVASATCAMRGLANVKTIGRPSFVKFVNKGGLTASGDDEGDEKTGNEGTPGLARIEIFAHNLRTRPVATEESLEDLDFDVGGWLAEEAGIAFAEKEDDWFIDGDGKKKARGFLSHTIVANASYEWGKIGYIASGAAADFASSNPSDKIIDLIHSLKAKYRRNGVFLTNNLTLAKIRKFKDGQGNYLWQPSFVAGQPDMLAGYPVSEDDYMPDVGANAYPLAFADWKQGYQIVDRRGIKILVDPYTTEGAVKFRTYKRVGGDVINFEAIKLLKIASS</sequence>